<comment type="caution">
    <text evidence="12">The sequence shown here is derived from an EMBL/GenBank/DDBJ whole genome shotgun (WGS) entry which is preliminary data.</text>
</comment>
<dbReference type="Gene3D" id="3.30.930.10">
    <property type="entry name" value="Bira Bifunctional Protein, Domain 2"/>
    <property type="match status" value="1"/>
</dbReference>
<feature type="binding site" evidence="8">
    <location>
        <position position="251"/>
    </location>
    <ligand>
        <name>L-serine</name>
        <dbReference type="ChEBI" id="CHEBI:33384"/>
    </ligand>
</feature>
<dbReference type="NCBIfam" id="TIGR00414">
    <property type="entry name" value="serS"/>
    <property type="match status" value="1"/>
</dbReference>
<proteinExistence type="predicted"/>
<dbReference type="Gene3D" id="1.10.287.40">
    <property type="entry name" value="Serine-tRNA synthetase, tRNA binding domain"/>
    <property type="match status" value="1"/>
</dbReference>
<organism evidence="12 13">
    <name type="scientific">Thermocladium modestius</name>
    <dbReference type="NCBI Taxonomy" id="62609"/>
    <lineage>
        <taxon>Archaea</taxon>
        <taxon>Thermoproteota</taxon>
        <taxon>Thermoprotei</taxon>
        <taxon>Thermoproteales</taxon>
        <taxon>Thermoproteaceae</taxon>
        <taxon>Thermocladium</taxon>
    </lineage>
</organism>
<evidence type="ECO:0000313" key="13">
    <source>
        <dbReference type="Proteomes" id="UP000610960"/>
    </source>
</evidence>
<dbReference type="AlphaFoldDB" id="A0A830GV69"/>
<sequence>MSWSLLEELRHRPDSIRRMLQARGYDVALVDEFASLDQEWKRVKAEVDELRHRHNVLTREVSKAPPEKRAELIGEAKRLLEEIGRGEEKLKELENKRTLLLGRLPNLIHDSVYEACRAGAESTPIHYHGRPRVWREYVDQFKEKYGGVDHEVIDWKPVGHADLLENVLGLGDTQKAGEVAGSRFYYVFDDVVWLDFALILYALDFLSRKGFQLVVPPYMLKHEVISSVIDLEAFKDSIYKIEDEDLYLIGTAEHPIAAYLRNRELLESDLPILMAGFSPAFRREAGAVNRDLKGIFRVHQFHKVEQFVFSLPEESWKWHEALLGNAREIWEGLEIPFRVVLVCPGDMGRAAAKQYDLEAWMPAQGTYREMVSCSNVLDWQSAKLGIRVLRKGMNREYVHTLNSTAIASTRAITAILENNQQPDGSVVIPRVLRKYLEPFQAAPKDVIRPRRGKEGQSSSSPASSIP</sequence>
<feature type="binding site" evidence="9">
    <location>
        <begin position="298"/>
        <end position="301"/>
    </location>
    <ligand>
        <name>ATP</name>
        <dbReference type="ChEBI" id="CHEBI:30616"/>
    </ligand>
</feature>
<evidence type="ECO:0000256" key="2">
    <source>
        <dbReference type="ARBA" id="ARBA00022598"/>
    </source>
</evidence>
<dbReference type="Pfam" id="PF02403">
    <property type="entry name" value="Seryl_tRNA_N"/>
    <property type="match status" value="1"/>
</dbReference>
<evidence type="ECO:0000256" key="10">
    <source>
        <dbReference type="SAM" id="MobiDB-lite"/>
    </source>
</evidence>
<reference evidence="12" key="1">
    <citation type="journal article" date="2014" name="Int. J. Syst. Evol. Microbiol.">
        <title>Complete genome sequence of Corynebacterium casei LMG S-19264T (=DSM 44701T), isolated from a smear-ripened cheese.</title>
        <authorList>
            <consortium name="US DOE Joint Genome Institute (JGI-PGF)"/>
            <person name="Walter F."/>
            <person name="Albersmeier A."/>
            <person name="Kalinowski J."/>
            <person name="Ruckert C."/>
        </authorList>
    </citation>
    <scope>NUCLEOTIDE SEQUENCE</scope>
    <source>
        <strain evidence="12">JCM 10088</strain>
    </source>
</reference>
<evidence type="ECO:0000313" key="12">
    <source>
        <dbReference type="EMBL" id="GGP21998.1"/>
    </source>
</evidence>
<name>A0A830GV69_9CREN</name>
<dbReference type="GO" id="GO:0004828">
    <property type="term" value="F:serine-tRNA ligase activity"/>
    <property type="evidence" value="ECO:0007669"/>
    <property type="project" value="UniProtKB-UniRule"/>
</dbReference>
<evidence type="ECO:0000256" key="1">
    <source>
        <dbReference type="ARBA" id="ARBA00012840"/>
    </source>
</evidence>
<dbReference type="InterPro" id="IPR033729">
    <property type="entry name" value="SerRS_core"/>
</dbReference>
<evidence type="ECO:0000256" key="3">
    <source>
        <dbReference type="ARBA" id="ARBA00022741"/>
    </source>
</evidence>
<feature type="compositionally biased region" description="Low complexity" evidence="10">
    <location>
        <begin position="457"/>
        <end position="466"/>
    </location>
</feature>
<dbReference type="CDD" id="cd00770">
    <property type="entry name" value="SerRS_core"/>
    <property type="match status" value="1"/>
</dbReference>
<keyword evidence="4 9" id="KW-0067">ATP-binding</keyword>
<dbReference type="PIRSF" id="PIRSF001529">
    <property type="entry name" value="Ser-tRNA-synth_IIa"/>
    <property type="match status" value="1"/>
</dbReference>
<feature type="domain" description="Aminoacyl-transfer RNA synthetases class-II family profile" evidence="11">
    <location>
        <begin position="204"/>
        <end position="429"/>
    </location>
</feature>
<dbReference type="SUPFAM" id="SSF46589">
    <property type="entry name" value="tRNA-binding arm"/>
    <property type="match status" value="1"/>
</dbReference>
<feature type="binding site" evidence="9">
    <location>
        <begin position="369"/>
        <end position="372"/>
    </location>
    <ligand>
        <name>ATP</name>
        <dbReference type="ChEBI" id="CHEBI:30616"/>
    </ligand>
</feature>
<keyword evidence="5" id="KW-0648">Protein biosynthesis</keyword>
<dbReference type="PRINTS" id="PR00981">
    <property type="entry name" value="TRNASYNTHSER"/>
</dbReference>
<feature type="binding site" evidence="8">
    <location>
        <position position="305"/>
    </location>
    <ligand>
        <name>L-serine</name>
        <dbReference type="ChEBI" id="CHEBI:33384"/>
    </ligand>
</feature>
<feature type="compositionally biased region" description="Basic and acidic residues" evidence="10">
    <location>
        <begin position="445"/>
        <end position="454"/>
    </location>
</feature>
<dbReference type="InterPro" id="IPR006195">
    <property type="entry name" value="aa-tRNA-synth_II"/>
</dbReference>
<dbReference type="InterPro" id="IPR010978">
    <property type="entry name" value="tRNA-bd_arm"/>
</dbReference>
<dbReference type="GO" id="GO:0005524">
    <property type="term" value="F:ATP binding"/>
    <property type="evidence" value="ECO:0007669"/>
    <property type="project" value="UniProtKB-KW"/>
</dbReference>
<accession>A0A830GV69</accession>
<dbReference type="InterPro" id="IPR045864">
    <property type="entry name" value="aa-tRNA-synth_II/BPL/LPL"/>
</dbReference>
<keyword evidence="3" id="KW-0547">Nucleotide-binding</keyword>
<feature type="site" description="Important for serine binding" evidence="8">
    <location>
        <position position="404"/>
    </location>
</feature>
<dbReference type="EC" id="6.1.1.11" evidence="1 7"/>
<feature type="binding site" evidence="8">
    <location>
        <position position="282"/>
    </location>
    <ligand>
        <name>L-serine</name>
        <dbReference type="ChEBI" id="CHEBI:33384"/>
    </ligand>
</feature>
<dbReference type="InterPro" id="IPR002317">
    <property type="entry name" value="Ser-tRNA-ligase_type_1"/>
</dbReference>
<evidence type="ECO:0000256" key="5">
    <source>
        <dbReference type="ARBA" id="ARBA00022917"/>
    </source>
</evidence>
<gene>
    <name evidence="12" type="ORF">GCM10007981_16320</name>
</gene>
<dbReference type="EMBL" id="BMNL01000003">
    <property type="protein sequence ID" value="GGP21998.1"/>
    <property type="molecule type" value="Genomic_DNA"/>
</dbReference>
<evidence type="ECO:0000256" key="4">
    <source>
        <dbReference type="ARBA" id="ARBA00022840"/>
    </source>
</evidence>
<dbReference type="InterPro" id="IPR002314">
    <property type="entry name" value="aa-tRNA-synt_IIb"/>
</dbReference>
<dbReference type="GO" id="GO:0006434">
    <property type="term" value="P:seryl-tRNA aminoacylation"/>
    <property type="evidence" value="ECO:0007669"/>
    <property type="project" value="UniProtKB-UniRule"/>
</dbReference>
<evidence type="ECO:0000256" key="8">
    <source>
        <dbReference type="PIRSR" id="PIRSR001529-1"/>
    </source>
</evidence>
<dbReference type="InterPro" id="IPR015866">
    <property type="entry name" value="Ser-tRNA-synth_1_N"/>
</dbReference>
<evidence type="ECO:0000259" key="11">
    <source>
        <dbReference type="PROSITE" id="PS50862"/>
    </source>
</evidence>
<evidence type="ECO:0000256" key="7">
    <source>
        <dbReference type="NCBIfam" id="TIGR00414"/>
    </source>
</evidence>
<feature type="region of interest" description="Disordered" evidence="10">
    <location>
        <begin position="443"/>
        <end position="466"/>
    </location>
</feature>
<feature type="binding site" evidence="8">
    <location>
        <position position="402"/>
    </location>
    <ligand>
        <name>L-serine</name>
        <dbReference type="ChEBI" id="CHEBI:33384"/>
    </ligand>
</feature>
<keyword evidence="6" id="KW-0030">Aminoacyl-tRNA synthetase</keyword>
<dbReference type="Proteomes" id="UP000610960">
    <property type="component" value="Unassembled WGS sequence"/>
</dbReference>
<dbReference type="SUPFAM" id="SSF55681">
    <property type="entry name" value="Class II aaRS and biotin synthetases"/>
    <property type="match status" value="1"/>
</dbReference>
<dbReference type="Pfam" id="PF00587">
    <property type="entry name" value="tRNA-synt_2b"/>
    <property type="match status" value="1"/>
</dbReference>
<dbReference type="PANTHER" id="PTHR11778">
    <property type="entry name" value="SERYL-TRNA SYNTHETASE"/>
    <property type="match status" value="1"/>
</dbReference>
<evidence type="ECO:0000256" key="9">
    <source>
        <dbReference type="PIRSR" id="PIRSR001529-2"/>
    </source>
</evidence>
<evidence type="ECO:0000256" key="6">
    <source>
        <dbReference type="ARBA" id="ARBA00023146"/>
    </source>
</evidence>
<keyword evidence="2 12" id="KW-0436">Ligase</keyword>
<feature type="binding site" evidence="9">
    <location>
        <begin position="282"/>
        <end position="284"/>
    </location>
    <ligand>
        <name>ATP</name>
        <dbReference type="ChEBI" id="CHEBI:30616"/>
    </ligand>
</feature>
<reference evidence="12" key="2">
    <citation type="submission" date="2020-09" db="EMBL/GenBank/DDBJ databases">
        <authorList>
            <person name="Sun Q."/>
            <person name="Ohkuma M."/>
        </authorList>
    </citation>
    <scope>NUCLEOTIDE SEQUENCE</scope>
    <source>
        <strain evidence="12">JCM 10088</strain>
    </source>
</reference>
<dbReference type="PROSITE" id="PS50862">
    <property type="entry name" value="AA_TRNA_LIGASE_II"/>
    <property type="match status" value="1"/>
</dbReference>
<dbReference type="GO" id="GO:0005737">
    <property type="term" value="C:cytoplasm"/>
    <property type="evidence" value="ECO:0007669"/>
    <property type="project" value="UniProtKB-UniRule"/>
</dbReference>
<dbReference type="InterPro" id="IPR042103">
    <property type="entry name" value="SerRS_1_N_sf"/>
</dbReference>
<protein>
    <recommendedName>
        <fullName evidence="1 7">Serine--tRNA ligase</fullName>
        <ecNumber evidence="1 7">6.1.1.11</ecNumber>
    </recommendedName>
</protein>
<dbReference type="OrthoDB" id="35932at2157"/>
<keyword evidence="13" id="KW-1185">Reference proteome</keyword>
<dbReference type="RefSeq" id="WP_188596886.1">
    <property type="nucleotide sequence ID" value="NZ_BMNL01000003.1"/>
</dbReference>